<protein>
    <recommendedName>
        <fullName evidence="4">Lipoprotein</fullName>
    </recommendedName>
</protein>
<dbReference type="Proteomes" id="UP000192746">
    <property type="component" value="Unassembled WGS sequence"/>
</dbReference>
<dbReference type="AlphaFoldDB" id="A0A1Y1SY57"/>
<comment type="caution">
    <text evidence="2">The sequence shown here is derived from an EMBL/GenBank/DDBJ whole genome shotgun (WGS) entry which is preliminary data.</text>
</comment>
<reference evidence="2 3" key="1">
    <citation type="submission" date="2013-04" db="EMBL/GenBank/DDBJ databases">
        <title>Zunongwangia sp. 22II14-10F7 Genome Sequencing.</title>
        <authorList>
            <person name="Lai Q."/>
            <person name="Shao Z."/>
        </authorList>
    </citation>
    <scope>NUCLEOTIDE SEQUENCE [LARGE SCALE GENOMIC DNA]</scope>
    <source>
        <strain evidence="2 3">22II14-10F7</strain>
    </source>
</reference>
<feature type="signal peptide" evidence="1">
    <location>
        <begin position="1"/>
        <end position="24"/>
    </location>
</feature>
<evidence type="ECO:0008006" key="4">
    <source>
        <dbReference type="Google" id="ProtNLM"/>
    </source>
</evidence>
<accession>A0A1Y1SY57</accession>
<dbReference type="OrthoDB" id="1186960at2"/>
<dbReference type="EMBL" id="ARYN01000027">
    <property type="protein sequence ID" value="ORL43701.1"/>
    <property type="molecule type" value="Genomic_DNA"/>
</dbReference>
<evidence type="ECO:0000313" key="2">
    <source>
        <dbReference type="EMBL" id="ORL43701.1"/>
    </source>
</evidence>
<feature type="chain" id="PRO_5012801845" description="Lipoprotein" evidence="1">
    <location>
        <begin position="25"/>
        <end position="231"/>
    </location>
</feature>
<dbReference type="PROSITE" id="PS51257">
    <property type="entry name" value="PROKAR_LIPOPROTEIN"/>
    <property type="match status" value="1"/>
</dbReference>
<proteinExistence type="predicted"/>
<evidence type="ECO:0000313" key="3">
    <source>
        <dbReference type="Proteomes" id="UP000192746"/>
    </source>
</evidence>
<dbReference type="RefSeq" id="WP_084843347.1">
    <property type="nucleotide sequence ID" value="NZ_ARYN01000027.1"/>
</dbReference>
<keyword evidence="1" id="KW-0732">Signal</keyword>
<dbReference type="STRING" id="1185767.IIF7_19424"/>
<sequence length="231" mass="26347">MKTKFSLILVILFFSACNLYNYVAGNEYDTASGYYAVGTIMDGSRNKSFPVYDERIKLSWIENRLNQREINTINRQLEEKDKLKIIDSLDIFPKGLVVEIADYSALLSNLNQPGNEKLLSLLKNDAKLRILTSLNSYFKDEQANLIKQASVLYLINPSNGVYAIEAVNVDGSKNRIYFSDGVVIQSETKGFCWQLDYRNQPELVDISDRCPKGTKEDVNELESIDKMEGIW</sequence>
<keyword evidence="3" id="KW-1185">Reference proteome</keyword>
<organism evidence="2 3">
    <name type="scientific">Zunongwangia atlantica 22II14-10F7</name>
    <dbReference type="NCBI Taxonomy" id="1185767"/>
    <lineage>
        <taxon>Bacteria</taxon>
        <taxon>Pseudomonadati</taxon>
        <taxon>Bacteroidota</taxon>
        <taxon>Flavobacteriia</taxon>
        <taxon>Flavobacteriales</taxon>
        <taxon>Flavobacteriaceae</taxon>
        <taxon>Zunongwangia</taxon>
    </lineage>
</organism>
<evidence type="ECO:0000256" key="1">
    <source>
        <dbReference type="SAM" id="SignalP"/>
    </source>
</evidence>
<gene>
    <name evidence="2" type="ORF">IIF7_19424</name>
</gene>
<name>A0A1Y1SY57_9FLAO</name>